<sequence>MESSINLTIIKLIGYVSSLMTVFLWLIFIFINPYAEITNRSTLVISIIMLLLPAGLLAIGVFLNRSRLMLLAFIWSFPYSLYMLLTPGIFRLFGITSLMYLLCFVLFRMNKIRY</sequence>
<comment type="caution">
    <text evidence="2">The sequence shown here is derived from an EMBL/GenBank/DDBJ whole genome shotgun (WGS) entry which is preliminary data.</text>
</comment>
<feature type="transmembrane region" description="Helical" evidence="1">
    <location>
        <begin position="91"/>
        <end position="109"/>
    </location>
</feature>
<evidence type="ECO:0000313" key="2">
    <source>
        <dbReference type="EMBL" id="OMD34388.1"/>
    </source>
</evidence>
<gene>
    <name evidence="2" type="ORF">BSO21_11555</name>
</gene>
<accession>A0ABX3GSU6</accession>
<keyword evidence="1" id="KW-0812">Transmembrane</keyword>
<proteinExistence type="predicted"/>
<evidence type="ECO:0000256" key="1">
    <source>
        <dbReference type="SAM" id="Phobius"/>
    </source>
</evidence>
<evidence type="ECO:0000313" key="3">
    <source>
        <dbReference type="Proteomes" id="UP000187158"/>
    </source>
</evidence>
<keyword evidence="1" id="KW-1133">Transmembrane helix</keyword>
<keyword evidence="3" id="KW-1185">Reference proteome</keyword>
<protein>
    <submittedName>
        <fullName evidence="2">Uncharacterized protein</fullName>
    </submittedName>
</protein>
<feature type="transmembrane region" description="Helical" evidence="1">
    <location>
        <begin position="43"/>
        <end position="63"/>
    </location>
</feature>
<keyword evidence="1" id="KW-0472">Membrane</keyword>
<name>A0ABX3GSU6_9BACL</name>
<reference evidence="2 3" key="1">
    <citation type="submission" date="2016-11" db="EMBL/GenBank/DDBJ databases">
        <title>Paenibacillus species isolates.</title>
        <authorList>
            <person name="Beno S.M."/>
        </authorList>
    </citation>
    <scope>NUCLEOTIDE SEQUENCE [LARGE SCALE GENOMIC DNA]</scope>
    <source>
        <strain evidence="2 3">FSL H7-0433</strain>
    </source>
</reference>
<dbReference type="EMBL" id="MPVP01000056">
    <property type="protein sequence ID" value="OMD34388.1"/>
    <property type="molecule type" value="Genomic_DNA"/>
</dbReference>
<organism evidence="2 3">
    <name type="scientific">Paenibacillus odorifer</name>
    <dbReference type="NCBI Taxonomy" id="189426"/>
    <lineage>
        <taxon>Bacteria</taxon>
        <taxon>Bacillati</taxon>
        <taxon>Bacillota</taxon>
        <taxon>Bacilli</taxon>
        <taxon>Bacillales</taxon>
        <taxon>Paenibacillaceae</taxon>
        <taxon>Paenibacillus</taxon>
    </lineage>
</organism>
<feature type="transmembrane region" description="Helical" evidence="1">
    <location>
        <begin position="12"/>
        <end position="31"/>
    </location>
</feature>
<dbReference type="Proteomes" id="UP000187158">
    <property type="component" value="Unassembled WGS sequence"/>
</dbReference>
<feature type="transmembrane region" description="Helical" evidence="1">
    <location>
        <begin position="68"/>
        <end position="85"/>
    </location>
</feature>